<keyword evidence="1" id="KW-1133">Transmembrane helix</keyword>
<sequence length="330" mass="37921">MAQLFDIDETTLVSKLFSKNFNIMITIVTGLTLAILIWKLSQKKIETNNHSDDDECMKFGMDDPLCEMKNLSNFSKTSDRKWILFLIPSLFTDHRIFNNQKKVFGDLIETIDLEKIEENSKLTLQSYAKQLAHQIITKYSSIETKENNAVEGFLVGGFCVGGMISILLAQELLTIAPPNFANKLKGILLIGSCPSFTHCVDPYYMKLKRIVMNYLPTRIFESIVKMYLWSNSAISAWMERSVLTSLWSQDRNVMEEYKSLLKSMMVEKDPEFVIQMLKAEFNFSAEEGQEDYVKWSIFSEHNIPISHIHGDHDYLIQSSLCEKTLSAINT</sequence>
<dbReference type="SUPFAM" id="SSF53474">
    <property type="entry name" value="alpha/beta-Hydrolases"/>
    <property type="match status" value="1"/>
</dbReference>
<dbReference type="GeneID" id="68099218"/>
<evidence type="ECO:0000256" key="1">
    <source>
        <dbReference type="SAM" id="Phobius"/>
    </source>
</evidence>
<protein>
    <submittedName>
        <fullName evidence="2">Uncharacterized protein</fullName>
    </submittedName>
</protein>
<evidence type="ECO:0000313" key="3">
    <source>
        <dbReference type="Proteomes" id="UP000816034"/>
    </source>
</evidence>
<dbReference type="EMBL" id="PYSW02000028">
    <property type="protein sequence ID" value="KAG2379647.1"/>
    <property type="molecule type" value="Genomic_DNA"/>
</dbReference>
<keyword evidence="1" id="KW-0472">Membrane</keyword>
<keyword evidence="1" id="KW-0812">Transmembrane</keyword>
<name>A0AA88KH01_NAELO</name>
<keyword evidence="3" id="KW-1185">Reference proteome</keyword>
<reference evidence="2 3" key="1">
    <citation type="journal article" date="2018" name="BMC Genomics">
        <title>The genome of Naegleria lovaniensis, the basis for a comparative approach to unravel pathogenicity factors of the human pathogenic amoeba N. fowleri.</title>
        <authorList>
            <person name="Liechti N."/>
            <person name="Schurch N."/>
            <person name="Bruggmann R."/>
            <person name="Wittwer M."/>
        </authorList>
    </citation>
    <scope>NUCLEOTIDE SEQUENCE [LARGE SCALE GENOMIC DNA]</scope>
    <source>
        <strain evidence="2 3">ATCC 30569</strain>
    </source>
</reference>
<accession>A0AA88KH01</accession>
<comment type="caution">
    <text evidence="2">The sequence shown here is derived from an EMBL/GenBank/DDBJ whole genome shotgun (WGS) entry which is preliminary data.</text>
</comment>
<dbReference type="Proteomes" id="UP000816034">
    <property type="component" value="Unassembled WGS sequence"/>
</dbReference>
<evidence type="ECO:0000313" key="2">
    <source>
        <dbReference type="EMBL" id="KAG2379647.1"/>
    </source>
</evidence>
<dbReference type="RefSeq" id="XP_044546909.1">
    <property type="nucleotide sequence ID" value="XM_044696660.1"/>
</dbReference>
<dbReference type="InterPro" id="IPR029058">
    <property type="entry name" value="AB_hydrolase_fold"/>
</dbReference>
<organism evidence="2 3">
    <name type="scientific">Naegleria lovaniensis</name>
    <name type="common">Amoeba</name>
    <dbReference type="NCBI Taxonomy" id="51637"/>
    <lineage>
        <taxon>Eukaryota</taxon>
        <taxon>Discoba</taxon>
        <taxon>Heterolobosea</taxon>
        <taxon>Tetramitia</taxon>
        <taxon>Eutetramitia</taxon>
        <taxon>Vahlkampfiidae</taxon>
        <taxon>Naegleria</taxon>
    </lineage>
</organism>
<gene>
    <name evidence="2" type="ORF">C9374_006764</name>
</gene>
<proteinExistence type="predicted"/>
<dbReference type="Gene3D" id="3.40.50.1820">
    <property type="entry name" value="alpha/beta hydrolase"/>
    <property type="match status" value="1"/>
</dbReference>
<feature type="transmembrane region" description="Helical" evidence="1">
    <location>
        <begin position="20"/>
        <end position="38"/>
    </location>
</feature>
<dbReference type="AlphaFoldDB" id="A0AA88KH01"/>